<feature type="binding site" evidence="6">
    <location>
        <begin position="248"/>
        <end position="251"/>
    </location>
    <ligand>
        <name>substrate</name>
    </ligand>
</feature>
<evidence type="ECO:0000256" key="7">
    <source>
        <dbReference type="PIRSR" id="PIRSR600246-3"/>
    </source>
</evidence>
<dbReference type="SUPFAM" id="SSF56235">
    <property type="entry name" value="N-terminal nucleophile aminohydrolases (Ntn hydrolases)"/>
    <property type="match status" value="1"/>
</dbReference>
<dbReference type="EMBL" id="CP041242">
    <property type="protein sequence ID" value="QDH70792.1"/>
    <property type="molecule type" value="Genomic_DNA"/>
</dbReference>
<evidence type="ECO:0000256" key="2">
    <source>
        <dbReference type="ARBA" id="ARBA00022801"/>
    </source>
</evidence>
<gene>
    <name evidence="10" type="ORF">FKV23_12405</name>
</gene>
<dbReference type="Proteomes" id="UP000317199">
    <property type="component" value="Chromosome"/>
</dbReference>
<feature type="chain" id="PRO_5022174837" description="Isoaspartyl peptidase" evidence="9">
    <location>
        <begin position="19"/>
        <end position="360"/>
    </location>
</feature>
<dbReference type="InterPro" id="IPR000246">
    <property type="entry name" value="Peptidase_T2"/>
</dbReference>
<sequence>MRLLITLALAAMTITAQAQTAPSAEDQPSGRTALVIHGGAGFVPKDALSKADLRDVHATLNRALDAGNAVLAKGGAALDAVEAAILVLEESPRFNAGKGAVFNAIGGHELDASVMEGHTRRAGAVAGVTTVRNPIRLARAVMEHSQHVMMAGAGAEVFADSRPEIERVENSWFDTEQRRRALEQAKEKEARDPQAVLGGDTPAHESSAQALERKEGYFGTVGAVALDVHGHIAAGTSTGGMTNKRWGRVGDSPVIGAGTWADDRCGVSGTGWGEFYIRNAVAHDICARVAYRGDSLTEAAEEVVNRIVPAAGGDGGAIALDVDGNIAMPFNSGSMFRGWIRPDGSRGTAIHEAGDGGGAD</sequence>
<dbReference type="OrthoDB" id="9780217at2"/>
<feature type="signal peptide" evidence="9">
    <location>
        <begin position="1"/>
        <end position="18"/>
    </location>
</feature>
<evidence type="ECO:0000256" key="3">
    <source>
        <dbReference type="ARBA" id="ARBA00022813"/>
    </source>
</evidence>
<evidence type="ECO:0000256" key="4">
    <source>
        <dbReference type="ARBA" id="ARBA00069124"/>
    </source>
</evidence>
<dbReference type="KEGG" id="lyj:FKV23_12405"/>
<organism evidence="10 11">
    <name type="scientific">Marilutibacter alkalisoli</name>
    <dbReference type="NCBI Taxonomy" id="2591633"/>
    <lineage>
        <taxon>Bacteria</taxon>
        <taxon>Pseudomonadati</taxon>
        <taxon>Pseudomonadota</taxon>
        <taxon>Gammaproteobacteria</taxon>
        <taxon>Lysobacterales</taxon>
        <taxon>Lysobacteraceae</taxon>
        <taxon>Marilutibacter</taxon>
    </lineage>
</organism>
<evidence type="ECO:0000256" key="1">
    <source>
        <dbReference type="ARBA" id="ARBA00022670"/>
    </source>
</evidence>
<reference evidence="10 11" key="1">
    <citation type="submission" date="2019-06" db="EMBL/GenBank/DDBJ databases">
        <title>Lysobacter alkalisoli sp. nov. isolated from saline-alkali soil.</title>
        <authorList>
            <person name="Sun J.-Q."/>
            <person name="Xu L."/>
        </authorList>
    </citation>
    <scope>NUCLEOTIDE SEQUENCE [LARGE SCALE GENOMIC DNA]</scope>
    <source>
        <strain evidence="10 11">SJ-36</strain>
    </source>
</reference>
<keyword evidence="2" id="KW-0378">Hydrolase</keyword>
<dbReference type="AlphaFoldDB" id="A0A514BTT9"/>
<evidence type="ECO:0000256" key="9">
    <source>
        <dbReference type="SAM" id="SignalP"/>
    </source>
</evidence>
<feature type="binding site" evidence="6">
    <location>
        <begin position="270"/>
        <end position="273"/>
    </location>
    <ligand>
        <name>substrate</name>
    </ligand>
</feature>
<accession>A0A514BTT9</accession>
<dbReference type="RefSeq" id="WP_141624124.1">
    <property type="nucleotide sequence ID" value="NZ_CP041242.1"/>
</dbReference>
<dbReference type="PANTHER" id="PTHR10188:SF6">
    <property type="entry name" value="N(4)-(BETA-N-ACETYLGLUCOSAMINYL)-L-ASPARAGINASE"/>
    <property type="match status" value="1"/>
</dbReference>
<keyword evidence="1" id="KW-0645">Protease</keyword>
<evidence type="ECO:0000313" key="10">
    <source>
        <dbReference type="EMBL" id="QDH70792.1"/>
    </source>
</evidence>
<proteinExistence type="predicted"/>
<dbReference type="InterPro" id="IPR029055">
    <property type="entry name" value="Ntn_hydrolases_N"/>
</dbReference>
<feature type="active site" description="Nucleophile" evidence="5">
    <location>
        <position position="220"/>
    </location>
</feature>
<dbReference type="CDD" id="cd04701">
    <property type="entry name" value="Asparaginase_2"/>
    <property type="match status" value="1"/>
</dbReference>
<evidence type="ECO:0000256" key="6">
    <source>
        <dbReference type="PIRSR" id="PIRSR600246-2"/>
    </source>
</evidence>
<keyword evidence="3" id="KW-0068">Autocatalytic cleavage</keyword>
<dbReference type="PANTHER" id="PTHR10188">
    <property type="entry name" value="L-ASPARAGINASE"/>
    <property type="match status" value="1"/>
</dbReference>
<dbReference type="GO" id="GO:0006508">
    <property type="term" value="P:proteolysis"/>
    <property type="evidence" value="ECO:0007669"/>
    <property type="project" value="UniProtKB-KW"/>
</dbReference>
<feature type="region of interest" description="Disordered" evidence="8">
    <location>
        <begin position="181"/>
        <end position="203"/>
    </location>
</feature>
<dbReference type="FunFam" id="3.60.20.30:FF:000001">
    <property type="entry name" value="Isoaspartyl peptidase/L-asparaginase"/>
    <property type="match status" value="1"/>
</dbReference>
<dbReference type="Gene3D" id="3.60.20.30">
    <property type="entry name" value="(Glycosyl)asparaginase"/>
    <property type="match status" value="1"/>
</dbReference>
<keyword evidence="11" id="KW-1185">Reference proteome</keyword>
<name>A0A514BTT9_9GAMM</name>
<feature type="compositionally biased region" description="Basic and acidic residues" evidence="8">
    <location>
        <begin position="181"/>
        <end position="192"/>
    </location>
</feature>
<evidence type="ECO:0000256" key="8">
    <source>
        <dbReference type="SAM" id="MobiDB-lite"/>
    </source>
</evidence>
<dbReference type="GO" id="GO:0016811">
    <property type="term" value="F:hydrolase activity, acting on carbon-nitrogen (but not peptide) bonds, in linear amides"/>
    <property type="evidence" value="ECO:0007669"/>
    <property type="project" value="UniProtKB-ARBA"/>
</dbReference>
<feature type="site" description="Cleavage; by autolysis" evidence="7">
    <location>
        <begin position="219"/>
        <end position="220"/>
    </location>
</feature>
<dbReference type="Pfam" id="PF01112">
    <property type="entry name" value="Asparaginase_2"/>
    <property type="match status" value="1"/>
</dbReference>
<dbReference type="GO" id="GO:0008233">
    <property type="term" value="F:peptidase activity"/>
    <property type="evidence" value="ECO:0007669"/>
    <property type="project" value="UniProtKB-KW"/>
</dbReference>
<evidence type="ECO:0000256" key="5">
    <source>
        <dbReference type="PIRSR" id="PIRSR600246-1"/>
    </source>
</evidence>
<keyword evidence="9" id="KW-0732">Signal</keyword>
<evidence type="ECO:0000313" key="11">
    <source>
        <dbReference type="Proteomes" id="UP000317199"/>
    </source>
</evidence>
<protein>
    <recommendedName>
        <fullName evidence="4">Isoaspartyl peptidase</fullName>
    </recommendedName>
</protein>